<accession>A0AAW9R8R1</accession>
<dbReference type="PANTHER" id="PTHR11365">
    <property type="entry name" value="5-OXOPROLINASE RELATED"/>
    <property type="match status" value="1"/>
</dbReference>
<dbReference type="GO" id="GO:0005829">
    <property type="term" value="C:cytosol"/>
    <property type="evidence" value="ECO:0007669"/>
    <property type="project" value="TreeGrafter"/>
</dbReference>
<dbReference type="Pfam" id="PF02538">
    <property type="entry name" value="Hydantoinase_B"/>
    <property type="match status" value="1"/>
</dbReference>
<evidence type="ECO:0000259" key="1">
    <source>
        <dbReference type="Pfam" id="PF02538"/>
    </source>
</evidence>
<protein>
    <submittedName>
        <fullName evidence="2">Hydantoinase B/oxoprolinase family protein</fullName>
    </submittedName>
</protein>
<dbReference type="InterPro" id="IPR003692">
    <property type="entry name" value="Hydantoinase_B"/>
</dbReference>
<dbReference type="AlphaFoldDB" id="A0AAW9R8R1"/>
<dbReference type="PANTHER" id="PTHR11365:SF23">
    <property type="entry name" value="HYPOTHETICAL 5-OXOPROLINASE (EUROFUNG)-RELATED"/>
    <property type="match status" value="1"/>
</dbReference>
<evidence type="ECO:0000313" key="2">
    <source>
        <dbReference type="EMBL" id="MEJ8567962.1"/>
    </source>
</evidence>
<organism evidence="2 3">
    <name type="scientific">Elongatibacter sediminis</name>
    <dbReference type="NCBI Taxonomy" id="3119006"/>
    <lineage>
        <taxon>Bacteria</taxon>
        <taxon>Pseudomonadati</taxon>
        <taxon>Pseudomonadota</taxon>
        <taxon>Gammaproteobacteria</taxon>
        <taxon>Chromatiales</taxon>
        <taxon>Wenzhouxiangellaceae</taxon>
        <taxon>Elongatibacter</taxon>
    </lineage>
</organism>
<sequence length="593" mass="63503">MNAKIDPITTEVIRNAFYATAEDMSAVLNRSSYSPVIYECHDYGVSLYNENVELLAQAPGTPYFTGGLEAAVQAVVDKFGLENMKSGDVFAVNDTYMVGAHLNDVDIVCVYVHEGQPVGFGAIRAHWEDVGAATPGHPAGTTEIYQEGLRIPPVRIMSGGELVTDMVDLFKLNSRTPKTLMGDMNAMVAAARMGEKRFLGLIRRFGLDVIRQATGEIFEATEAKFRAFISSIPDGVYEAEGCNDNDSVTDDPVWAKVKVIVDGDRLTVDTTGSDRQHDGNINVGLPSTKAMAKLALAFLYPSATPEVNHGSFKTVDAIAEKGSIYWSQEPVAGMRPVPVMLLLDLILKALAPAIPDRVAAGLPGDSWNWECYGRNTETDEFWLAGESMNGGWGASKGLDGVSAITHSVAGDFRNVPIETQEARCPILVHSLRLGTDTGGAGQWRGGLNTVKEFEALEQLNFQTHFERTKTPQWGLFGGHDGAIPDVTVYPPGESPTSGLLKASGIVLEKGTRVVARTGGGGGYGNPLERDPEAVLEDVLNGYVSRDAARSVYGVVLSDADEPVIDTTATEELRRSLAASAADSGEPARVSAEG</sequence>
<reference evidence="2 3" key="1">
    <citation type="submission" date="2024-02" db="EMBL/GenBank/DDBJ databases">
        <title>A novel Wenzhouxiangellaceae bacterium, isolated from coastal sediments.</title>
        <authorList>
            <person name="Du Z.-J."/>
            <person name="Ye Y.-Q."/>
            <person name="Zhang X.-Y."/>
        </authorList>
    </citation>
    <scope>NUCLEOTIDE SEQUENCE [LARGE SCALE GENOMIC DNA]</scope>
    <source>
        <strain evidence="2 3">CH-27</strain>
    </source>
</reference>
<keyword evidence="3" id="KW-1185">Reference proteome</keyword>
<proteinExistence type="predicted"/>
<dbReference type="GO" id="GO:0017168">
    <property type="term" value="F:5-oxoprolinase (ATP-hydrolyzing) activity"/>
    <property type="evidence" value="ECO:0007669"/>
    <property type="project" value="TreeGrafter"/>
</dbReference>
<evidence type="ECO:0000313" key="3">
    <source>
        <dbReference type="Proteomes" id="UP001359886"/>
    </source>
</evidence>
<dbReference type="EMBL" id="JAZHOG010000006">
    <property type="protein sequence ID" value="MEJ8567962.1"/>
    <property type="molecule type" value="Genomic_DNA"/>
</dbReference>
<dbReference type="RefSeq" id="WP_354695286.1">
    <property type="nucleotide sequence ID" value="NZ_JAZHOG010000006.1"/>
</dbReference>
<dbReference type="Proteomes" id="UP001359886">
    <property type="component" value="Unassembled WGS sequence"/>
</dbReference>
<comment type="caution">
    <text evidence="2">The sequence shown here is derived from an EMBL/GenBank/DDBJ whole genome shotgun (WGS) entry which is preliminary data.</text>
</comment>
<feature type="domain" description="Hydantoinase B/oxoprolinase" evidence="1">
    <location>
        <begin position="6"/>
        <end position="526"/>
    </location>
</feature>
<dbReference type="GO" id="GO:0006749">
    <property type="term" value="P:glutathione metabolic process"/>
    <property type="evidence" value="ECO:0007669"/>
    <property type="project" value="TreeGrafter"/>
</dbReference>
<gene>
    <name evidence="2" type="ORF">V3330_10030</name>
</gene>
<name>A0AAW9R8R1_9GAMM</name>
<dbReference type="InterPro" id="IPR045079">
    <property type="entry name" value="Oxoprolinase-like"/>
</dbReference>